<name>A0A3S4Y6L6_9ACTN</name>
<reference evidence="2 3" key="1">
    <citation type="submission" date="2018-12" db="EMBL/GenBank/DDBJ databases">
        <authorList>
            <consortium name="Pathogen Informatics"/>
        </authorList>
    </citation>
    <scope>NUCLEOTIDE SEQUENCE [LARGE SCALE GENOMIC DNA]</scope>
    <source>
        <strain evidence="2 3">NCTC12967</strain>
    </source>
</reference>
<feature type="region of interest" description="Disordered" evidence="1">
    <location>
        <begin position="22"/>
        <end position="69"/>
    </location>
</feature>
<organism evidence="2 3">
    <name type="scientific">Arachnia propionica</name>
    <dbReference type="NCBI Taxonomy" id="1750"/>
    <lineage>
        <taxon>Bacteria</taxon>
        <taxon>Bacillati</taxon>
        <taxon>Actinomycetota</taxon>
        <taxon>Actinomycetes</taxon>
        <taxon>Propionibacteriales</taxon>
        <taxon>Propionibacteriaceae</taxon>
        <taxon>Arachnia</taxon>
    </lineage>
</organism>
<dbReference type="GeneID" id="64406671"/>
<feature type="compositionally biased region" description="Polar residues" evidence="1">
    <location>
        <begin position="22"/>
        <end position="40"/>
    </location>
</feature>
<dbReference type="PROSITE" id="PS51257">
    <property type="entry name" value="PROKAR_LIPOPROTEIN"/>
    <property type="match status" value="1"/>
</dbReference>
<proteinExistence type="predicted"/>
<dbReference type="AlphaFoldDB" id="A0A3S4Y6L6"/>
<evidence type="ECO:0000313" key="3">
    <source>
        <dbReference type="Proteomes" id="UP000273044"/>
    </source>
</evidence>
<accession>A0A3S4Y6L6</accession>
<evidence type="ECO:0000313" key="2">
    <source>
        <dbReference type="EMBL" id="VEH69913.1"/>
    </source>
</evidence>
<keyword evidence="3" id="KW-1185">Reference proteome</keyword>
<evidence type="ECO:0000256" key="1">
    <source>
        <dbReference type="SAM" id="MobiDB-lite"/>
    </source>
</evidence>
<protein>
    <recommendedName>
        <fullName evidence="4">Lipoprotein</fullName>
    </recommendedName>
</protein>
<dbReference type="EMBL" id="LR134406">
    <property type="protein sequence ID" value="VEH69913.1"/>
    <property type="molecule type" value="Genomic_DNA"/>
</dbReference>
<gene>
    <name evidence="2" type="ORF">NCTC12967_01193</name>
</gene>
<dbReference type="RefSeq" id="WP_073969956.1">
    <property type="nucleotide sequence ID" value="NZ_LR134406.1"/>
</dbReference>
<evidence type="ECO:0008006" key="4">
    <source>
        <dbReference type="Google" id="ProtNLM"/>
    </source>
</evidence>
<sequence>MKHHFGGAAAVAVAVVLLLSSCGGQSPRPGSSDSESWGTAPQQPPRTTTTPSSSPPVPSPSKPQPSETFTPEQLEAANTVIEFFHILDGVLSDPEAETQSLMNITIGQTQTIQLERVSEYREQGRVQTGTVGVHITGASEARQEDDMKVITVQTCTDTTNYNVVDSKTGKPIMKPGERPIYLAWNIDVVKTGEGWKVGDATNENALRCPA</sequence>
<feature type="compositionally biased region" description="Pro residues" evidence="1">
    <location>
        <begin position="53"/>
        <end position="63"/>
    </location>
</feature>
<dbReference type="Proteomes" id="UP000273044">
    <property type="component" value="Chromosome"/>
</dbReference>